<dbReference type="AlphaFoldDB" id="E1SLD0"/>
<dbReference type="InterPro" id="IPR050563">
    <property type="entry name" value="4-hydroxybenzoyl-CoA_TE"/>
</dbReference>
<dbReference type="STRING" id="550540.Fbal_2291"/>
<dbReference type="SUPFAM" id="SSF54637">
    <property type="entry name" value="Thioesterase/thiol ester dehydrase-isomerase"/>
    <property type="match status" value="1"/>
</dbReference>
<evidence type="ECO:0000313" key="5">
    <source>
        <dbReference type="Proteomes" id="UP000006683"/>
    </source>
</evidence>
<dbReference type="CDD" id="cd00586">
    <property type="entry name" value="4HBT"/>
    <property type="match status" value="1"/>
</dbReference>
<dbReference type="GeneID" id="67182503"/>
<comment type="similarity">
    <text evidence="1">Belongs to the 4-hydroxybenzoyl-CoA thioesterase family.</text>
</comment>
<evidence type="ECO:0000313" key="4">
    <source>
        <dbReference type="EMBL" id="ADN76494.1"/>
    </source>
</evidence>
<dbReference type="NCBIfam" id="TIGR00051">
    <property type="entry name" value="YbgC/FadM family acyl-CoA thioesterase"/>
    <property type="match status" value="1"/>
</dbReference>
<evidence type="ECO:0000259" key="3">
    <source>
        <dbReference type="Pfam" id="PF03061"/>
    </source>
</evidence>
<dbReference type="PANTHER" id="PTHR31793:SF37">
    <property type="entry name" value="ACYL-COA THIOESTER HYDROLASE YBGC"/>
    <property type="match status" value="1"/>
</dbReference>
<organism evidence="4 5">
    <name type="scientific">Ferrimonas balearica (strain DSM 9799 / CCM 4581 / KCTC 23876 / PAT)</name>
    <dbReference type="NCBI Taxonomy" id="550540"/>
    <lineage>
        <taxon>Bacteria</taxon>
        <taxon>Pseudomonadati</taxon>
        <taxon>Pseudomonadota</taxon>
        <taxon>Gammaproteobacteria</taxon>
        <taxon>Alteromonadales</taxon>
        <taxon>Ferrimonadaceae</taxon>
        <taxon>Ferrimonas</taxon>
    </lineage>
</organism>
<dbReference type="Gene3D" id="3.10.129.10">
    <property type="entry name" value="Hotdog Thioesterase"/>
    <property type="match status" value="1"/>
</dbReference>
<gene>
    <name evidence="4" type="ordered locus">Fbal_2291</name>
</gene>
<evidence type="ECO:0000256" key="1">
    <source>
        <dbReference type="ARBA" id="ARBA00005953"/>
    </source>
</evidence>
<dbReference type="InterPro" id="IPR029069">
    <property type="entry name" value="HotDog_dom_sf"/>
</dbReference>
<dbReference type="eggNOG" id="COG0824">
    <property type="taxonomic scope" value="Bacteria"/>
</dbReference>
<dbReference type="Pfam" id="PF03061">
    <property type="entry name" value="4HBT"/>
    <property type="match status" value="1"/>
</dbReference>
<keyword evidence="2" id="KW-0378">Hydrolase</keyword>
<feature type="domain" description="Thioesterase" evidence="3">
    <location>
        <begin position="23"/>
        <end position="107"/>
    </location>
</feature>
<dbReference type="InterPro" id="IPR006684">
    <property type="entry name" value="YbgC/YbaW"/>
</dbReference>
<dbReference type="RefSeq" id="WP_013345800.1">
    <property type="nucleotide sequence ID" value="NC_014541.1"/>
</dbReference>
<dbReference type="FunFam" id="3.10.129.10:FF:000004">
    <property type="entry name" value="Tol-pal system-associated acyl-CoA thioesterase"/>
    <property type="match status" value="1"/>
</dbReference>
<dbReference type="OrthoDB" id="9808429at2"/>
<dbReference type="HOGENOM" id="CLU_101141_7_1_6"/>
<dbReference type="InterPro" id="IPR008272">
    <property type="entry name" value="HB-CoA_thioesterase_AS"/>
</dbReference>
<dbReference type="PIRSF" id="PIRSF003230">
    <property type="entry name" value="YbgC"/>
    <property type="match status" value="1"/>
</dbReference>
<dbReference type="InterPro" id="IPR014166">
    <property type="entry name" value="Tol-Pal_acyl-CoA_thioesterase"/>
</dbReference>
<dbReference type="Proteomes" id="UP000006683">
    <property type="component" value="Chromosome"/>
</dbReference>
<evidence type="ECO:0000256" key="2">
    <source>
        <dbReference type="ARBA" id="ARBA00022801"/>
    </source>
</evidence>
<protein>
    <submittedName>
        <fullName evidence="4">Tol-pal system-associated acyl-CoA thioesterase</fullName>
    </submittedName>
</protein>
<accession>E1SLD0</accession>
<dbReference type="NCBIfam" id="TIGR02799">
    <property type="entry name" value="thio_ybgC"/>
    <property type="match status" value="1"/>
</dbReference>
<name>E1SLD0_FERBD</name>
<keyword evidence="5" id="KW-1185">Reference proteome</keyword>
<dbReference type="KEGG" id="fbl:Fbal_2291"/>
<dbReference type="EMBL" id="CP002209">
    <property type="protein sequence ID" value="ADN76494.1"/>
    <property type="molecule type" value="Genomic_DNA"/>
</dbReference>
<proteinExistence type="inferred from homology"/>
<sequence length="139" mass="15848">MEAVASEAFHWPVRVYYSDTDAGGVVYHANYLNFFEHARTEWLRSLGFEQDRLMAEDLVFAVRQMTIDFVRPARFNQQLDVVTRLVKLGAVSLVFEQQLMDEVGEVYCQAQVKIGSLSADTFTPKKIPQSIKQELARAG</sequence>
<dbReference type="PROSITE" id="PS01328">
    <property type="entry name" value="4HBCOA_THIOESTERASE"/>
    <property type="match status" value="1"/>
</dbReference>
<dbReference type="PANTHER" id="PTHR31793">
    <property type="entry name" value="4-HYDROXYBENZOYL-COA THIOESTERASE FAMILY MEMBER"/>
    <property type="match status" value="1"/>
</dbReference>
<dbReference type="InterPro" id="IPR006683">
    <property type="entry name" value="Thioestr_dom"/>
</dbReference>
<reference evidence="4 5" key="1">
    <citation type="journal article" date="2010" name="Stand. Genomic Sci.">
        <title>Complete genome sequence of Ferrimonas balearica type strain (PAT).</title>
        <authorList>
            <person name="Nolan M."/>
            <person name="Sikorski J."/>
            <person name="Davenport K."/>
            <person name="Lucas S."/>
            <person name="Glavina Del Rio T."/>
            <person name="Tice H."/>
            <person name="Cheng J."/>
            <person name="Goodwin L."/>
            <person name="Pitluck S."/>
            <person name="Liolios K."/>
            <person name="Ivanova N."/>
            <person name="Mavromatis K."/>
            <person name="Ovchinnikova G."/>
            <person name="Pati A."/>
            <person name="Chen A."/>
            <person name="Palaniappan K."/>
            <person name="Land M."/>
            <person name="Hauser L."/>
            <person name="Chang Y."/>
            <person name="Jeffries C."/>
            <person name="Tapia R."/>
            <person name="Brettin T."/>
            <person name="Detter J."/>
            <person name="Han C."/>
            <person name="Yasawong M."/>
            <person name="Rohde M."/>
            <person name="Tindall B."/>
            <person name="Goker M."/>
            <person name="Woyke T."/>
            <person name="Bristow J."/>
            <person name="Eisen J."/>
            <person name="Markowitz V."/>
            <person name="Hugenholtz P."/>
            <person name="Kyrpides N."/>
            <person name="Klenk H."/>
            <person name="Lapidus A."/>
        </authorList>
    </citation>
    <scope>NUCLEOTIDE SEQUENCE [LARGE SCALE GENOMIC DNA]</scope>
    <source>
        <strain evidence="5">DSM 9799 / CCM 4581 / KCTC 23876 / PAT</strain>
    </source>
</reference>
<dbReference type="GO" id="GO:0047617">
    <property type="term" value="F:fatty acyl-CoA hydrolase activity"/>
    <property type="evidence" value="ECO:0007669"/>
    <property type="project" value="TreeGrafter"/>
</dbReference>